<dbReference type="SUPFAM" id="SSF48208">
    <property type="entry name" value="Six-hairpin glycosidases"/>
    <property type="match status" value="1"/>
</dbReference>
<gene>
    <name evidence="4" type="ORF">MtrunA17_Chr3g0082721</name>
</gene>
<evidence type="ECO:0000256" key="1">
    <source>
        <dbReference type="ARBA" id="ARBA00022801"/>
    </source>
</evidence>
<dbReference type="AlphaFoldDB" id="A0A396IM29"/>
<dbReference type="InterPro" id="IPR008928">
    <property type="entry name" value="6-hairpin_glycosidase_sf"/>
</dbReference>
<dbReference type="Proteomes" id="UP000265566">
    <property type="component" value="Chromosome 3"/>
</dbReference>
<keyword evidence="1 4" id="KW-0378">Hydrolase</keyword>
<keyword evidence="3 4" id="KW-0326">Glycosidase</keyword>
<reference evidence="4" key="1">
    <citation type="journal article" date="2018" name="Nat. Plants">
        <title>Whole-genome landscape of Medicago truncatula symbiotic genes.</title>
        <authorList>
            <person name="Pecrix Y."/>
            <person name="Gamas P."/>
            <person name="Carrere S."/>
        </authorList>
    </citation>
    <scope>NUCLEOTIDE SEQUENCE</scope>
    <source>
        <tissue evidence="4">Leaves</tissue>
    </source>
</reference>
<evidence type="ECO:0000256" key="2">
    <source>
        <dbReference type="ARBA" id="ARBA00023277"/>
    </source>
</evidence>
<dbReference type="InterPro" id="IPR024746">
    <property type="entry name" value="Glyco_hydro_100"/>
</dbReference>
<comment type="caution">
    <text evidence="4">The sequence shown here is derived from an EMBL/GenBank/DDBJ whole genome shotgun (WGS) entry which is preliminary data.</text>
</comment>
<keyword evidence="2" id="KW-0119">Carbohydrate metabolism</keyword>
<dbReference type="PANTHER" id="PTHR31916:SF49">
    <property type="entry name" value="ALKALINE_NEUTRAL INVERTASE C, MITOCHONDRIAL"/>
    <property type="match status" value="1"/>
</dbReference>
<dbReference type="EMBL" id="PSQE01000003">
    <property type="protein sequence ID" value="RHN65693.1"/>
    <property type="molecule type" value="Genomic_DNA"/>
</dbReference>
<proteinExistence type="predicted"/>
<name>A0A396IM29_MEDTR</name>
<accession>A0A396IM29</accession>
<sequence>MALFYSALRCSREMLIVNDTTRDLVAAVSNRLSALSFHMREYYWVDIKKINEIYRYKTEEYSTDAVNKFNIYPEQIPSWLVDWISEEGGYFIGNLQPAHMDFRFFTLGNLWAIVSSLGTTRQNEGILNLIDAKWDDIIGQMPLKICYPALEGEEWCIITGCDPKNT</sequence>
<organism evidence="4">
    <name type="scientific">Medicago truncatula</name>
    <name type="common">Barrel medic</name>
    <name type="synonym">Medicago tribuloides</name>
    <dbReference type="NCBI Taxonomy" id="3880"/>
    <lineage>
        <taxon>Eukaryota</taxon>
        <taxon>Viridiplantae</taxon>
        <taxon>Streptophyta</taxon>
        <taxon>Embryophyta</taxon>
        <taxon>Tracheophyta</taxon>
        <taxon>Spermatophyta</taxon>
        <taxon>Magnoliopsida</taxon>
        <taxon>eudicotyledons</taxon>
        <taxon>Gunneridae</taxon>
        <taxon>Pentapetalae</taxon>
        <taxon>rosids</taxon>
        <taxon>fabids</taxon>
        <taxon>Fabales</taxon>
        <taxon>Fabaceae</taxon>
        <taxon>Papilionoideae</taxon>
        <taxon>50 kb inversion clade</taxon>
        <taxon>NPAAA clade</taxon>
        <taxon>Hologalegina</taxon>
        <taxon>IRL clade</taxon>
        <taxon>Trifolieae</taxon>
        <taxon>Medicago</taxon>
    </lineage>
</organism>
<protein>
    <submittedName>
        <fullName evidence="4">Putative beta-fructofuranosidase</fullName>
        <ecNumber evidence="4">3.2.1.26</ecNumber>
    </submittedName>
</protein>
<dbReference type="Pfam" id="PF12899">
    <property type="entry name" value="Glyco_hydro_100"/>
    <property type="match status" value="1"/>
</dbReference>
<evidence type="ECO:0000256" key="3">
    <source>
        <dbReference type="ARBA" id="ARBA00023295"/>
    </source>
</evidence>
<dbReference type="GO" id="GO:0033926">
    <property type="term" value="F:endo-alpha-N-acetylgalactosaminidase activity"/>
    <property type="evidence" value="ECO:0007669"/>
    <property type="project" value="InterPro"/>
</dbReference>
<dbReference type="EC" id="3.2.1.26" evidence="4"/>
<evidence type="ECO:0000313" key="4">
    <source>
        <dbReference type="EMBL" id="RHN65693.1"/>
    </source>
</evidence>
<dbReference type="GO" id="GO:0005975">
    <property type="term" value="P:carbohydrate metabolic process"/>
    <property type="evidence" value="ECO:0007669"/>
    <property type="project" value="InterPro"/>
</dbReference>
<dbReference type="GO" id="GO:0004564">
    <property type="term" value="F:beta-fructofuranosidase activity"/>
    <property type="evidence" value="ECO:0007669"/>
    <property type="project" value="UniProtKB-EC"/>
</dbReference>
<dbReference type="Gramene" id="rna13565">
    <property type="protein sequence ID" value="RHN65693.1"/>
    <property type="gene ID" value="gene13565"/>
</dbReference>
<dbReference type="PANTHER" id="PTHR31916">
    <property type="match status" value="1"/>
</dbReference>